<sequence length="769" mass="82394">MGRRIAGFLAPTSVVNLLAIISTVFPAAADAAYVQWIRCPDGNGGTQGFKDLWPTSTTARLISDRDPVAQSGPKLEFDIRADYAGEATCTKLLQGGPPDVTVKLDALGLSETYVVRPMNWTCLSFWDRPAVEQNFLKNQSPEIRLVAQHDVGKLGLLPAFSTQFIFFLGALTLRYPGFYQPITSLLHWSALFSPIGPFGQEWRYDGVKDGIYEINGTLTGTYGLELMSQITGGPVTTDVWWNMVVIAAIITGVVAVFVFLHKLLAQHAPSLNWLATYEYPGGEGPTSGSAFARGMWNVLRVILSYFLTPIVAISAYQLDNLLLPAYHLALASLLIVLVIGGLIWMWRIAPSNQLGILLLDPSKRYRRVSTDGTGSDADLERPEKARDLFVAIFFLLAFVRGITIGGLQFSPLAQVIVLAVAELSLLVATAVLRPMRRRILSVFVGSGVVRLVIVALTAVFLPELDADISTRSGVGVAILALHAAVLVFGCAVPAGIRIASLVSTSKAPADEPEIYGLSQLRRRSYALNNLSVAPLRSPAPAGPYASPRTDHSTSYHGHSLSDASSVFYPNYSSSPDGPYLRAVPQHHYFRPPRTSSSTSRTRPHASSRITSHPPSTSSPRTSSSQRSSSQSGSSPRAARSSLLPATSSPRSETSSSEGSEGAVTDTSELPLYTPQLANYAFREADLYYGHGRPRRTGTFGPGAAAAGRGGVSGGGSAAVAPAPGSQPSTVRCIVSGMRDQLMGRRSASVERRGAGKGFEVRRPPRPGGL</sequence>
<evidence type="ECO:0000259" key="4">
    <source>
        <dbReference type="Pfam" id="PF06011"/>
    </source>
</evidence>
<feature type="chain" id="PRO_5004208874" description="TRP C-terminal domain-containing protein" evidence="3">
    <location>
        <begin position="32"/>
        <end position="769"/>
    </location>
</feature>
<feature type="compositionally biased region" description="Basic and acidic residues" evidence="1">
    <location>
        <begin position="747"/>
        <end position="762"/>
    </location>
</feature>
<dbReference type="GeneID" id="4396452"/>
<feature type="transmembrane region" description="Helical" evidence="2">
    <location>
        <begin position="239"/>
        <end position="260"/>
    </location>
</feature>
<dbReference type="EMBL" id="CH408035">
    <property type="protein sequence ID" value="EAQ83554.1"/>
    <property type="molecule type" value="Genomic_DNA"/>
</dbReference>
<dbReference type="Pfam" id="PF06011">
    <property type="entry name" value="TRP"/>
    <property type="match status" value="1"/>
</dbReference>
<dbReference type="eggNOG" id="ENOG502R2RV">
    <property type="taxonomic scope" value="Eukaryota"/>
</dbReference>
<accession>Q2GPZ6</accession>
<keyword evidence="2" id="KW-0812">Transmembrane</keyword>
<dbReference type="RefSeq" id="XP_001227885.1">
    <property type="nucleotide sequence ID" value="XM_001227884.1"/>
</dbReference>
<keyword evidence="3" id="KW-0732">Signal</keyword>
<dbReference type="OrthoDB" id="269822at2759"/>
<feature type="region of interest" description="Disordered" evidence="1">
    <location>
        <begin position="588"/>
        <end position="669"/>
    </location>
</feature>
<proteinExistence type="predicted"/>
<feature type="transmembrane region" description="Helical" evidence="2">
    <location>
        <begin position="388"/>
        <end position="407"/>
    </location>
</feature>
<evidence type="ECO:0000256" key="1">
    <source>
        <dbReference type="SAM" id="MobiDB-lite"/>
    </source>
</evidence>
<feature type="region of interest" description="Disordered" evidence="1">
    <location>
        <begin position="741"/>
        <end position="769"/>
    </location>
</feature>
<feature type="signal peptide" evidence="3">
    <location>
        <begin position="1"/>
        <end position="31"/>
    </location>
</feature>
<feature type="compositionally biased region" description="Low complexity" evidence="1">
    <location>
        <begin position="591"/>
        <end position="662"/>
    </location>
</feature>
<feature type="domain" description="TRP C-terminal" evidence="4">
    <location>
        <begin position="389"/>
        <end position="488"/>
    </location>
</feature>
<protein>
    <recommendedName>
        <fullName evidence="4">TRP C-terminal domain-containing protein</fullName>
    </recommendedName>
</protein>
<evidence type="ECO:0000313" key="5">
    <source>
        <dbReference type="EMBL" id="EAQ83554.1"/>
    </source>
</evidence>
<evidence type="ECO:0000256" key="3">
    <source>
        <dbReference type="SAM" id="SignalP"/>
    </source>
</evidence>
<name>Q2GPZ6_CHAGB</name>
<keyword evidence="2" id="KW-1133">Transmembrane helix</keyword>
<dbReference type="Proteomes" id="UP000001056">
    <property type="component" value="Unassembled WGS sequence"/>
</dbReference>
<keyword evidence="2" id="KW-0472">Membrane</keyword>
<keyword evidence="6" id="KW-1185">Reference proteome</keyword>
<dbReference type="OMA" id="EWYNLVH"/>
<dbReference type="VEuPathDB" id="FungiDB:CHGG_09958"/>
<feature type="transmembrane region" description="Helical" evidence="2">
    <location>
        <begin position="439"/>
        <end position="461"/>
    </location>
</feature>
<feature type="transmembrane region" description="Helical" evidence="2">
    <location>
        <begin position="324"/>
        <end position="346"/>
    </location>
</feature>
<gene>
    <name evidence="5" type="ORF">CHGG_09958</name>
</gene>
<feature type="region of interest" description="Disordered" evidence="1">
    <location>
        <begin position="537"/>
        <end position="558"/>
    </location>
</feature>
<feature type="region of interest" description="Disordered" evidence="1">
    <location>
        <begin position="698"/>
        <end position="728"/>
    </location>
</feature>
<feature type="compositionally biased region" description="Gly residues" evidence="1">
    <location>
        <begin position="707"/>
        <end position="716"/>
    </location>
</feature>
<dbReference type="GO" id="GO:0016020">
    <property type="term" value="C:membrane"/>
    <property type="evidence" value="ECO:0007669"/>
    <property type="project" value="TreeGrafter"/>
</dbReference>
<feature type="transmembrane region" description="Helical" evidence="2">
    <location>
        <begin position="298"/>
        <end position="318"/>
    </location>
</feature>
<dbReference type="STRING" id="306901.Q2GPZ6"/>
<evidence type="ECO:0000256" key="2">
    <source>
        <dbReference type="SAM" id="Phobius"/>
    </source>
</evidence>
<dbReference type="PANTHER" id="PTHR31145:SF8">
    <property type="entry name" value="INTEGRAL MEMBRANE PROTEIN (AFU_ORTHOLOGUE AFUA_2G17475)"/>
    <property type="match status" value="1"/>
</dbReference>
<dbReference type="HOGENOM" id="CLU_014990_0_0_1"/>
<dbReference type="InParanoid" id="Q2GPZ6"/>
<feature type="transmembrane region" description="Helical" evidence="2">
    <location>
        <begin position="413"/>
        <end position="432"/>
    </location>
</feature>
<evidence type="ECO:0000313" key="6">
    <source>
        <dbReference type="Proteomes" id="UP000001056"/>
    </source>
</evidence>
<dbReference type="PANTHER" id="PTHR31145">
    <property type="entry name" value="INTEGRAL MEMBRANE PROTEIN (AFU_ORTHOLOGUE AFUA_7G01610)"/>
    <property type="match status" value="1"/>
</dbReference>
<reference evidence="6" key="1">
    <citation type="journal article" date="2015" name="Genome Announc.">
        <title>Draft genome sequence of the cellulolytic fungus Chaetomium globosum.</title>
        <authorList>
            <person name="Cuomo C.A."/>
            <person name="Untereiner W.A."/>
            <person name="Ma L.-J."/>
            <person name="Grabherr M."/>
            <person name="Birren B.W."/>
        </authorList>
    </citation>
    <scope>NUCLEOTIDE SEQUENCE [LARGE SCALE GENOMIC DNA]</scope>
    <source>
        <strain evidence="6">ATCC 6205 / CBS 148.51 / DSM 1962 / NBRC 6347 / NRRL 1970</strain>
    </source>
</reference>
<dbReference type="InterPro" id="IPR040241">
    <property type="entry name" value="TRP_Flc/Pkd2-like"/>
</dbReference>
<organism evidence="5 6">
    <name type="scientific">Chaetomium globosum (strain ATCC 6205 / CBS 148.51 / DSM 1962 / NBRC 6347 / NRRL 1970)</name>
    <name type="common">Soil fungus</name>
    <dbReference type="NCBI Taxonomy" id="306901"/>
    <lineage>
        <taxon>Eukaryota</taxon>
        <taxon>Fungi</taxon>
        <taxon>Dikarya</taxon>
        <taxon>Ascomycota</taxon>
        <taxon>Pezizomycotina</taxon>
        <taxon>Sordariomycetes</taxon>
        <taxon>Sordariomycetidae</taxon>
        <taxon>Sordariales</taxon>
        <taxon>Chaetomiaceae</taxon>
        <taxon>Chaetomium</taxon>
    </lineage>
</organism>
<dbReference type="InterPro" id="IPR010308">
    <property type="entry name" value="TRP_C"/>
</dbReference>
<dbReference type="AlphaFoldDB" id="Q2GPZ6"/>
<feature type="transmembrane region" description="Helical" evidence="2">
    <location>
        <begin position="473"/>
        <end position="496"/>
    </location>
</feature>
<dbReference type="GO" id="GO:0055085">
    <property type="term" value="P:transmembrane transport"/>
    <property type="evidence" value="ECO:0007669"/>
    <property type="project" value="TreeGrafter"/>
</dbReference>